<name>A0A5C7AWD3_9FLAO</name>
<comment type="caution">
    <text evidence="2">The sequence shown here is derived from an EMBL/GenBank/DDBJ whole genome shotgun (WGS) entry which is preliminary data.</text>
</comment>
<feature type="transmembrane region" description="Helical" evidence="1">
    <location>
        <begin position="6"/>
        <end position="27"/>
    </location>
</feature>
<keyword evidence="1" id="KW-0472">Membrane</keyword>
<gene>
    <name evidence="2" type="ORF">FUA26_04180</name>
</gene>
<proteinExistence type="predicted"/>
<dbReference type="AlphaFoldDB" id="A0A5C7AWD3"/>
<keyword evidence="3" id="KW-1185">Reference proteome</keyword>
<dbReference type="RefSeq" id="WP_147131972.1">
    <property type="nucleotide sequence ID" value="NZ_VOSC01000012.1"/>
</dbReference>
<dbReference type="SUPFAM" id="SSF52266">
    <property type="entry name" value="SGNH hydrolase"/>
    <property type="match status" value="1"/>
</dbReference>
<dbReference type="OrthoDB" id="9796702at2"/>
<protein>
    <submittedName>
        <fullName evidence="2">SGNH/GDSL hydrolase family protein</fullName>
    </submittedName>
</protein>
<evidence type="ECO:0000313" key="3">
    <source>
        <dbReference type="Proteomes" id="UP000321790"/>
    </source>
</evidence>
<dbReference type="InterPro" id="IPR036514">
    <property type="entry name" value="SGNH_hydro_sf"/>
</dbReference>
<accession>A0A5C7AWD3</accession>
<dbReference type="Gene3D" id="3.40.50.1110">
    <property type="entry name" value="SGNH hydrolase"/>
    <property type="match status" value="1"/>
</dbReference>
<evidence type="ECO:0000313" key="2">
    <source>
        <dbReference type="EMBL" id="TXE13000.1"/>
    </source>
</evidence>
<reference evidence="3" key="1">
    <citation type="submission" date="2019-08" db="EMBL/GenBank/DDBJ databases">
        <title>Seonamhaeicola sediminis sp. nov., isolated from marine sediment.</title>
        <authorList>
            <person name="Cao W.R."/>
        </authorList>
    </citation>
    <scope>NUCLEOTIDE SEQUENCE [LARGE SCALE GENOMIC DNA]</scope>
    <source>
        <strain evidence="3">Gy8</strain>
    </source>
</reference>
<keyword evidence="1" id="KW-1133">Transmembrane helix</keyword>
<sequence length="494" mass="57307">MKEYKFLKIPAFLIAVTCLFVLVSNVFNPKRPRITAFYEEPKNSLDVILLGSSYMANGINPNVLWEHNKITSYNLGVGSQPIWISYFFLKEALKYQTPKVVVLEAYYLHDLKNYKKYDNYALEATNRRSLDQLNFSLNKIQAIQASVPTEEFWDYFFTINKYHDRWKNLLQKDFQINNELSVYKGFSKVNRTFVDTRIEKYGVKIENKPKALHPKSVDYFKKIVALCREHNIQLVLLKTPMSQFVYSQDHADTMMAIKELANENDVDVLDFNSFYRNIGFDFKKHMSDQGGHLNGEGTKIVSKILGDSLEMNYFQNKRTKIGVTEIWNDTFSKYKKLENAKWAVARIKKSKTLPEYLNYAKSLDLLVLISVLDDGSGQYRNYHKTFSEIGLTSELNKKFRWSYLAIKNNKTGYVKEIVDSVAINHTFHMGKLDISMLSIGGNKAGNRSSIKINGKEYSKNKRGHNFVIVNLKDETVFDAFNVDTHGDNKLIIKR</sequence>
<dbReference type="Proteomes" id="UP000321790">
    <property type="component" value="Unassembled WGS sequence"/>
</dbReference>
<dbReference type="EMBL" id="VOSC01000012">
    <property type="protein sequence ID" value="TXE13000.1"/>
    <property type="molecule type" value="Genomic_DNA"/>
</dbReference>
<organism evidence="2 3">
    <name type="scientific">Seonamhaeicola algicola</name>
    <dbReference type="NCBI Taxonomy" id="1719036"/>
    <lineage>
        <taxon>Bacteria</taxon>
        <taxon>Pseudomonadati</taxon>
        <taxon>Bacteroidota</taxon>
        <taxon>Flavobacteriia</taxon>
        <taxon>Flavobacteriales</taxon>
        <taxon>Flavobacteriaceae</taxon>
    </lineage>
</organism>
<keyword evidence="2" id="KW-0378">Hydrolase</keyword>
<evidence type="ECO:0000256" key="1">
    <source>
        <dbReference type="SAM" id="Phobius"/>
    </source>
</evidence>
<keyword evidence="1" id="KW-0812">Transmembrane</keyword>
<dbReference type="GO" id="GO:0016788">
    <property type="term" value="F:hydrolase activity, acting on ester bonds"/>
    <property type="evidence" value="ECO:0007669"/>
    <property type="project" value="UniProtKB-ARBA"/>
</dbReference>